<organism evidence="1 2">
    <name type="scientific">Persea americana</name>
    <name type="common">Avocado</name>
    <dbReference type="NCBI Taxonomy" id="3435"/>
    <lineage>
        <taxon>Eukaryota</taxon>
        <taxon>Viridiplantae</taxon>
        <taxon>Streptophyta</taxon>
        <taxon>Embryophyta</taxon>
        <taxon>Tracheophyta</taxon>
        <taxon>Spermatophyta</taxon>
        <taxon>Magnoliopsida</taxon>
        <taxon>Magnoliidae</taxon>
        <taxon>Laurales</taxon>
        <taxon>Lauraceae</taxon>
        <taxon>Persea</taxon>
    </lineage>
</organism>
<evidence type="ECO:0000313" key="2">
    <source>
        <dbReference type="Proteomes" id="UP001234297"/>
    </source>
</evidence>
<proteinExistence type="predicted"/>
<comment type="caution">
    <text evidence="1">The sequence shown here is derived from an EMBL/GenBank/DDBJ whole genome shotgun (WGS) entry which is preliminary data.</text>
</comment>
<dbReference type="Proteomes" id="UP001234297">
    <property type="component" value="Chromosome 7"/>
</dbReference>
<evidence type="ECO:0000313" key="1">
    <source>
        <dbReference type="EMBL" id="KAJ8631642.1"/>
    </source>
</evidence>
<sequence length="231" mass="24930">MVESVLESAKEEYAEKANVYPPDIFVDNQIYLPPAPIHHFFHHEHGPFCSGGVVLASRDGKIVCENTLVARVDVMHQDKVRSNHSTIAELNSKISFIMAENASLRQQLGGGGVCPPPPGMYPAHGMAPMHFPWVPCSSYALKPQGSQVPLVPIPRLKPQQPVSASRTKKSDGKKAESKTKKVASVSFMGLLFLLIFGGLVPSVDIKFAGITTPAAGRLNFVNGGFDGESKL</sequence>
<reference evidence="1 2" key="1">
    <citation type="journal article" date="2022" name="Hortic Res">
        <title>A haplotype resolved chromosomal level avocado genome allows analysis of novel avocado genes.</title>
        <authorList>
            <person name="Nath O."/>
            <person name="Fletcher S.J."/>
            <person name="Hayward A."/>
            <person name="Shaw L.M."/>
            <person name="Masouleh A.K."/>
            <person name="Furtado A."/>
            <person name="Henry R.J."/>
            <person name="Mitter N."/>
        </authorList>
    </citation>
    <scope>NUCLEOTIDE SEQUENCE [LARGE SCALE GENOMIC DNA]</scope>
    <source>
        <strain evidence="2">cv. Hass</strain>
    </source>
</reference>
<protein>
    <submittedName>
        <fullName evidence="1">Uncharacterized protein</fullName>
    </submittedName>
</protein>
<dbReference type="EMBL" id="CM056815">
    <property type="protein sequence ID" value="KAJ8631642.1"/>
    <property type="molecule type" value="Genomic_DNA"/>
</dbReference>
<name>A0ACC2LE47_PERAE</name>
<keyword evidence="2" id="KW-1185">Reference proteome</keyword>
<accession>A0ACC2LE47</accession>
<gene>
    <name evidence="1" type="ORF">MRB53_024965</name>
</gene>